<dbReference type="Pfam" id="PF01259">
    <property type="entry name" value="SAICAR_synt"/>
    <property type="match status" value="1"/>
</dbReference>
<name>A0A074XZS6_AURPU</name>
<dbReference type="GO" id="GO:0006189">
    <property type="term" value="P:'de novo' IMP biosynthetic process"/>
    <property type="evidence" value="ECO:0007669"/>
    <property type="project" value="UniProtKB-UniPathway"/>
</dbReference>
<dbReference type="AlphaFoldDB" id="A0A074XZS6"/>
<dbReference type="GeneID" id="40744641"/>
<dbReference type="NCBIfam" id="TIGR00081">
    <property type="entry name" value="purC"/>
    <property type="match status" value="1"/>
</dbReference>
<dbReference type="CDD" id="cd01414">
    <property type="entry name" value="SAICAR_synt_Sc"/>
    <property type="match status" value="1"/>
</dbReference>
<dbReference type="EMBL" id="KL584974">
    <property type="protein sequence ID" value="KEQ89119.1"/>
    <property type="molecule type" value="Genomic_DNA"/>
</dbReference>
<gene>
    <name evidence="11" type="ORF">M438DRAFT_308275</name>
</gene>
<comment type="similarity">
    <text evidence="2">Belongs to the SAICAR synthetase family.</text>
</comment>
<dbReference type="FunFam" id="3.30.470.20:FF:000015">
    <property type="entry name" value="Phosphoribosylaminoimidazole-succinocarboxamide synthase"/>
    <property type="match status" value="1"/>
</dbReference>
<evidence type="ECO:0000313" key="12">
    <source>
        <dbReference type="Proteomes" id="UP000030706"/>
    </source>
</evidence>
<evidence type="ECO:0000256" key="7">
    <source>
        <dbReference type="ARBA" id="ARBA00022755"/>
    </source>
</evidence>
<evidence type="ECO:0000256" key="2">
    <source>
        <dbReference type="ARBA" id="ARBA00010190"/>
    </source>
</evidence>
<dbReference type="PANTHER" id="PTHR43700:SF1">
    <property type="entry name" value="PHOSPHORIBOSYLAMINOIMIDAZOLE-SUCCINOCARBOXAMIDE SYNTHASE"/>
    <property type="match status" value="1"/>
</dbReference>
<keyword evidence="6" id="KW-0547">Nucleotide-binding</keyword>
<evidence type="ECO:0000256" key="6">
    <source>
        <dbReference type="ARBA" id="ARBA00022741"/>
    </source>
</evidence>
<dbReference type="UniPathway" id="UPA00074">
    <property type="reaction ID" value="UER00131"/>
</dbReference>
<dbReference type="STRING" id="1043002.A0A074XZS6"/>
<feature type="domain" description="SAICAR synthetase/ADE2 N-terminal" evidence="10">
    <location>
        <begin position="22"/>
        <end position="282"/>
    </location>
</feature>
<evidence type="ECO:0000259" key="10">
    <source>
        <dbReference type="Pfam" id="PF01259"/>
    </source>
</evidence>
<dbReference type="Gene3D" id="3.30.470.20">
    <property type="entry name" value="ATP-grasp fold, B domain"/>
    <property type="match status" value="1"/>
</dbReference>
<reference evidence="11 12" key="1">
    <citation type="journal article" date="2014" name="BMC Genomics">
        <title>Genome sequencing of four Aureobasidium pullulans varieties: biotechnological potential, stress tolerance, and description of new species.</title>
        <authorList>
            <person name="Gostin Ar C."/>
            <person name="Ohm R.A."/>
            <person name="Kogej T."/>
            <person name="Sonjak S."/>
            <person name="Turk M."/>
            <person name="Zajc J."/>
            <person name="Zalar P."/>
            <person name="Grube M."/>
            <person name="Sun H."/>
            <person name="Han J."/>
            <person name="Sharma A."/>
            <person name="Chiniquy J."/>
            <person name="Ngan C.Y."/>
            <person name="Lipzen A."/>
            <person name="Barry K."/>
            <person name="Grigoriev I.V."/>
            <person name="Gunde-Cimerman N."/>
        </authorList>
    </citation>
    <scope>NUCLEOTIDE SEQUENCE [LARGE SCALE GENOMIC DNA]</scope>
    <source>
        <strain evidence="11 12">EXF-150</strain>
    </source>
</reference>
<dbReference type="OrthoDB" id="9991235at2759"/>
<evidence type="ECO:0000256" key="3">
    <source>
        <dbReference type="ARBA" id="ARBA00012217"/>
    </source>
</evidence>
<dbReference type="InterPro" id="IPR028923">
    <property type="entry name" value="SAICAR_synt/ADE2_N"/>
</dbReference>
<dbReference type="PROSITE" id="PS01058">
    <property type="entry name" value="SAICAR_SYNTHETASE_2"/>
    <property type="match status" value="1"/>
</dbReference>
<sequence length="317" mass="35600">MSTPPTVTQIDSQVEQHDLKKIASGKVREIYEVDAKTLLFVATDRISAYDVIMKNGVPQKGALLTLMTAHWFNLFKEKIPDLKTHLLSASVPDSVASSLPADVSAQLRLRTMHVRRLKVLPLESIVRGYITGSAWSEYKKTGTVHGIAMPKGLQESQKLEKPLWTPSTKAEVGDKDENISPEEATKIVGEKYAKKIEELSLKVYQIARDYAAERGIIIADTKFEFGLDVDTDEVILVDEVLTPDSSRFWPADKYELGKSQDSFDKQYLRDWLTKEGLKGKDGVEMTEAVVKETAKKYREAFEMLTGQKWDDVVKSSA</sequence>
<protein>
    <recommendedName>
        <fullName evidence="4">Phosphoribosylaminoimidazole-succinocarboxamide synthase</fullName>
        <ecNumber evidence="3">6.3.2.6</ecNumber>
    </recommendedName>
    <alternativeName>
        <fullName evidence="9">SAICAR synthetase</fullName>
    </alternativeName>
</protein>
<evidence type="ECO:0000256" key="8">
    <source>
        <dbReference type="ARBA" id="ARBA00022840"/>
    </source>
</evidence>
<dbReference type="Gene3D" id="3.30.200.20">
    <property type="entry name" value="Phosphorylase Kinase, domain 1"/>
    <property type="match status" value="1"/>
</dbReference>
<dbReference type="InterPro" id="IPR001636">
    <property type="entry name" value="SAICAR_synth"/>
</dbReference>
<dbReference type="GO" id="GO:0004639">
    <property type="term" value="F:phosphoribosylaminoimidazolesuccinocarboxamide synthase activity"/>
    <property type="evidence" value="ECO:0007669"/>
    <property type="project" value="UniProtKB-EC"/>
</dbReference>
<dbReference type="InterPro" id="IPR018236">
    <property type="entry name" value="SAICAR_synthetase_CS"/>
</dbReference>
<comment type="pathway">
    <text evidence="1">Purine metabolism; IMP biosynthesis via de novo pathway; 5-amino-1-(5-phospho-D-ribosyl)imidazole-4-carboxamide from 5-amino-1-(5-phospho-D-ribosyl)imidazole-4-carboxylate: step 1/2.</text>
</comment>
<evidence type="ECO:0000256" key="4">
    <source>
        <dbReference type="ARBA" id="ARBA00016460"/>
    </source>
</evidence>
<dbReference type="HAMAP" id="MF_00137">
    <property type="entry name" value="SAICAR_synth"/>
    <property type="match status" value="1"/>
</dbReference>
<dbReference type="GO" id="GO:0005524">
    <property type="term" value="F:ATP binding"/>
    <property type="evidence" value="ECO:0007669"/>
    <property type="project" value="UniProtKB-KW"/>
</dbReference>
<dbReference type="Proteomes" id="UP000030706">
    <property type="component" value="Unassembled WGS sequence"/>
</dbReference>
<dbReference type="GO" id="GO:0005737">
    <property type="term" value="C:cytoplasm"/>
    <property type="evidence" value="ECO:0007669"/>
    <property type="project" value="TreeGrafter"/>
</dbReference>
<dbReference type="RefSeq" id="XP_029765306.1">
    <property type="nucleotide sequence ID" value="XM_029902335.1"/>
</dbReference>
<keyword evidence="7" id="KW-0658">Purine biosynthesis</keyword>
<evidence type="ECO:0000256" key="1">
    <source>
        <dbReference type="ARBA" id="ARBA00004672"/>
    </source>
</evidence>
<keyword evidence="8" id="KW-0067">ATP-binding</keyword>
<dbReference type="EC" id="6.3.2.6" evidence="3"/>
<dbReference type="PROSITE" id="PS01057">
    <property type="entry name" value="SAICAR_SYNTHETASE_1"/>
    <property type="match status" value="1"/>
</dbReference>
<dbReference type="SUPFAM" id="SSF56104">
    <property type="entry name" value="SAICAR synthase-like"/>
    <property type="match status" value="1"/>
</dbReference>
<keyword evidence="5" id="KW-0436">Ligase</keyword>
<evidence type="ECO:0000256" key="9">
    <source>
        <dbReference type="ARBA" id="ARBA00030409"/>
    </source>
</evidence>
<dbReference type="HOGENOM" id="CLU_045637_0_2_1"/>
<proteinExistence type="inferred from homology"/>
<evidence type="ECO:0000256" key="5">
    <source>
        <dbReference type="ARBA" id="ARBA00022598"/>
    </source>
</evidence>
<dbReference type="PANTHER" id="PTHR43700">
    <property type="entry name" value="PHOSPHORIBOSYLAMINOIMIDAZOLE-SUCCINOCARBOXAMIDE SYNTHASE"/>
    <property type="match status" value="1"/>
</dbReference>
<dbReference type="NCBIfam" id="NF010568">
    <property type="entry name" value="PRK13961.1"/>
    <property type="match status" value="1"/>
</dbReference>
<accession>A0A074XZS6</accession>
<keyword evidence="12" id="KW-1185">Reference proteome</keyword>
<evidence type="ECO:0000313" key="11">
    <source>
        <dbReference type="EMBL" id="KEQ89119.1"/>
    </source>
</evidence>
<organism evidence="11 12">
    <name type="scientific">Aureobasidium pullulans EXF-150</name>
    <dbReference type="NCBI Taxonomy" id="1043002"/>
    <lineage>
        <taxon>Eukaryota</taxon>
        <taxon>Fungi</taxon>
        <taxon>Dikarya</taxon>
        <taxon>Ascomycota</taxon>
        <taxon>Pezizomycotina</taxon>
        <taxon>Dothideomycetes</taxon>
        <taxon>Dothideomycetidae</taxon>
        <taxon>Dothideales</taxon>
        <taxon>Saccotheciaceae</taxon>
        <taxon>Aureobasidium</taxon>
    </lineage>
</organism>